<evidence type="ECO:0000313" key="3">
    <source>
        <dbReference type="EMBL" id="TDX01635.1"/>
    </source>
</evidence>
<accession>A0A4R8DVY0</accession>
<protein>
    <recommendedName>
        <fullName evidence="5">Lipoprotein</fullName>
    </recommendedName>
</protein>
<dbReference type="AlphaFoldDB" id="A0A4R8DVY0"/>
<dbReference type="PROSITE" id="PS51257">
    <property type="entry name" value="PROKAR_LIPOPROTEIN"/>
    <property type="match status" value="1"/>
</dbReference>
<organism evidence="3 4">
    <name type="scientific">Dinghuibacter silviterrae</name>
    <dbReference type="NCBI Taxonomy" id="1539049"/>
    <lineage>
        <taxon>Bacteria</taxon>
        <taxon>Pseudomonadati</taxon>
        <taxon>Bacteroidota</taxon>
        <taxon>Chitinophagia</taxon>
        <taxon>Chitinophagales</taxon>
        <taxon>Chitinophagaceae</taxon>
        <taxon>Dinghuibacter</taxon>
    </lineage>
</organism>
<comment type="caution">
    <text evidence="3">The sequence shown here is derived from an EMBL/GenBank/DDBJ whole genome shotgun (WGS) entry which is preliminary data.</text>
</comment>
<dbReference type="EMBL" id="SODV01000001">
    <property type="protein sequence ID" value="TDX01635.1"/>
    <property type="molecule type" value="Genomic_DNA"/>
</dbReference>
<feature type="signal peptide" evidence="2">
    <location>
        <begin position="1"/>
        <end position="23"/>
    </location>
</feature>
<feature type="region of interest" description="Disordered" evidence="1">
    <location>
        <begin position="28"/>
        <end position="52"/>
    </location>
</feature>
<dbReference type="OrthoDB" id="661040at2"/>
<sequence>MTLTRLPLLLTCLLLLFGCAQHAKKSSRKDTTAAVTPATPGAPAADTTARPFSLKSTNGDSVRIADGKVFWKGKPVWRIPDAGDILADSPYNKLIEKADTVLLFVDMFDGPEEDKMDVVRLSPGKPTLLMKTIASKILDRNGRLVFGGFHLTEVPPSYPDSIYYNGSEFYAIVGDTVVRDTAVERLEDIKENGVYLSHIAGGKDTVLPNPRRKRRKVS</sequence>
<dbReference type="RefSeq" id="WP_133994279.1">
    <property type="nucleotide sequence ID" value="NZ_SODV01000001.1"/>
</dbReference>
<feature type="compositionally biased region" description="Low complexity" evidence="1">
    <location>
        <begin position="32"/>
        <end position="51"/>
    </location>
</feature>
<evidence type="ECO:0000313" key="4">
    <source>
        <dbReference type="Proteomes" id="UP000294498"/>
    </source>
</evidence>
<proteinExistence type="predicted"/>
<evidence type="ECO:0000256" key="2">
    <source>
        <dbReference type="SAM" id="SignalP"/>
    </source>
</evidence>
<dbReference type="Proteomes" id="UP000294498">
    <property type="component" value="Unassembled WGS sequence"/>
</dbReference>
<reference evidence="3 4" key="1">
    <citation type="submission" date="2019-03" db="EMBL/GenBank/DDBJ databases">
        <title>Genomic Encyclopedia of Type Strains, Phase IV (KMG-IV): sequencing the most valuable type-strain genomes for metagenomic binning, comparative biology and taxonomic classification.</title>
        <authorList>
            <person name="Goeker M."/>
        </authorList>
    </citation>
    <scope>NUCLEOTIDE SEQUENCE [LARGE SCALE GENOMIC DNA]</scope>
    <source>
        <strain evidence="3 4">DSM 100059</strain>
    </source>
</reference>
<evidence type="ECO:0008006" key="5">
    <source>
        <dbReference type="Google" id="ProtNLM"/>
    </source>
</evidence>
<feature type="chain" id="PRO_5020832994" description="Lipoprotein" evidence="2">
    <location>
        <begin position="24"/>
        <end position="218"/>
    </location>
</feature>
<name>A0A4R8DVY0_9BACT</name>
<evidence type="ECO:0000256" key="1">
    <source>
        <dbReference type="SAM" id="MobiDB-lite"/>
    </source>
</evidence>
<keyword evidence="2" id="KW-0732">Signal</keyword>
<gene>
    <name evidence="3" type="ORF">EDB95_2676</name>
</gene>
<keyword evidence="4" id="KW-1185">Reference proteome</keyword>